<dbReference type="Proteomes" id="UP000887581">
    <property type="component" value="Unplaced"/>
</dbReference>
<evidence type="ECO:0000256" key="1">
    <source>
        <dbReference type="SAM" id="Coils"/>
    </source>
</evidence>
<reference evidence="3" key="1">
    <citation type="submission" date="2022-11" db="UniProtKB">
        <authorList>
            <consortium name="WormBaseParasite"/>
        </authorList>
    </citation>
    <scope>IDENTIFICATION</scope>
</reference>
<feature type="coiled-coil region" evidence="1">
    <location>
        <begin position="322"/>
        <end position="414"/>
    </location>
</feature>
<protein>
    <submittedName>
        <fullName evidence="3">Uncharacterized protein</fullName>
    </submittedName>
</protein>
<dbReference type="AlphaFoldDB" id="A0A915Q6N9"/>
<proteinExistence type="predicted"/>
<evidence type="ECO:0000313" key="2">
    <source>
        <dbReference type="Proteomes" id="UP000887581"/>
    </source>
</evidence>
<feature type="coiled-coil region" evidence="1">
    <location>
        <begin position="122"/>
        <end position="293"/>
    </location>
</feature>
<feature type="coiled-coil region" evidence="1">
    <location>
        <begin position="447"/>
        <end position="579"/>
    </location>
</feature>
<feature type="coiled-coil region" evidence="1">
    <location>
        <begin position="36"/>
        <end position="72"/>
    </location>
</feature>
<dbReference type="WBParaSite" id="sdigi.contig72.g3608.t1">
    <property type="protein sequence ID" value="sdigi.contig72.g3608.t1"/>
    <property type="gene ID" value="sdigi.contig72.g3608"/>
</dbReference>
<name>A0A915Q6N9_9BILA</name>
<keyword evidence="1" id="KW-0175">Coiled coil</keyword>
<organism evidence="2 3">
    <name type="scientific">Setaria digitata</name>
    <dbReference type="NCBI Taxonomy" id="48799"/>
    <lineage>
        <taxon>Eukaryota</taxon>
        <taxon>Metazoa</taxon>
        <taxon>Ecdysozoa</taxon>
        <taxon>Nematoda</taxon>
        <taxon>Chromadorea</taxon>
        <taxon>Rhabditida</taxon>
        <taxon>Spirurina</taxon>
        <taxon>Spiruromorpha</taxon>
        <taxon>Filarioidea</taxon>
        <taxon>Setariidae</taxon>
        <taxon>Setaria</taxon>
    </lineage>
</organism>
<feature type="coiled-coil region" evidence="1">
    <location>
        <begin position="628"/>
        <end position="729"/>
    </location>
</feature>
<evidence type="ECO:0000313" key="3">
    <source>
        <dbReference type="WBParaSite" id="sdigi.contig72.g3608.t1"/>
    </source>
</evidence>
<sequence>MISKISAAASMNFNEKLKVRRMRSTKQTVHTGQETIQNMEVKLRDIEQALMEAQKQADVKKLNETIENLLCEIDSKSQYITNLEKTRDDTEWSLGEHRQWLKDANDRVQFLDAACNDKDRYINELQNRLREAERPIENADVLNNLNIAITDLRNELKKRDEQKTILEKDWNDAQGSLAQHRQWLQQANERIIQLEKSETAKAETIKELHNQIEELSKRAVLDLKAALEAVKQEVQLEKAEVSDENLIANSQNAEQLLTEQSKSNDLISLNNENENLKELLNDKNAHIDSLVQQLNDKEWSLGEHRQWLQDSKNRANWLESVVLEKNREIDGLRCENECLKSDLAKVSEGGDISNLNAAIENLRNELRSKNEYIEQVEKQRNDAEWSLGEHRQWLRDANSRVDELTEKLAGKEQFLNLLFEKRPELLKKEYDEADVTFVGSEAEGDDKSMLIEKISQLEAKLIEMKKASAEKYDNYQLKIECEKAVAKVEEELAQKDAELQRVYKQYSESEWFLGEERQRLNDANQRIAQLEEELICMNAKHEEILHNLRKNAFELNQKNTKLEETLTKTEVLARNLSKEAKTTMLILEQIRTPGNLNEEFKQLSEKYLQLTALLTTTEEHLNKIQTEASGLSNSNKELKKIIENLNNELQQHKIEKENLIQQKNDVEWHLGEHREWLQHANNRISVLEDELSHAKEVNKRTLESMRMENETLIQKNIQLNEDVKHLMEETQAIRRSVAERGIEEHTCWKCRQASEFSHGGSFDEDLSAIRCSLENLCNQLNYQKIIDTLMEQRSNFERLLEERKESITDAYKKRTVLTKSVEQTAKVLCSEYMRSKEATDFQGDLSEIQQQLIYKNNETENLVRLKYELERNLEEATKRTLALQAIFFAANRGRSLK</sequence>
<keyword evidence="2" id="KW-1185">Reference proteome</keyword>
<accession>A0A915Q6N9</accession>